<dbReference type="GO" id="GO:0008270">
    <property type="term" value="F:zinc ion binding"/>
    <property type="evidence" value="ECO:0007669"/>
    <property type="project" value="UniProtKB-KW"/>
</dbReference>
<dbReference type="Proteomes" id="UP001172457">
    <property type="component" value="Chromosome 3"/>
</dbReference>
<comment type="caution">
    <text evidence="3">The sequence shown here is derived from an EMBL/GenBank/DDBJ whole genome shotgun (WGS) entry which is preliminary data.</text>
</comment>
<evidence type="ECO:0000256" key="1">
    <source>
        <dbReference type="PROSITE-ProRule" id="PRU00325"/>
    </source>
</evidence>
<proteinExistence type="predicted"/>
<evidence type="ECO:0000313" key="3">
    <source>
        <dbReference type="EMBL" id="KAJ9557920.1"/>
    </source>
</evidence>
<accession>A0AA38TN96</accession>
<dbReference type="PROSITE" id="PS50966">
    <property type="entry name" value="ZF_SWIM"/>
    <property type="match status" value="1"/>
</dbReference>
<reference evidence="3" key="1">
    <citation type="submission" date="2023-03" db="EMBL/GenBank/DDBJ databases">
        <title>Chromosome-scale reference genome and RAD-based genetic map of yellow starthistle (Centaurea solstitialis) reveal putative structural variation and QTLs associated with invader traits.</title>
        <authorList>
            <person name="Reatini B."/>
            <person name="Cang F.A."/>
            <person name="Jiang Q."/>
            <person name="Mckibben M.T.W."/>
            <person name="Barker M.S."/>
            <person name="Rieseberg L.H."/>
            <person name="Dlugosch K.M."/>
        </authorList>
    </citation>
    <scope>NUCLEOTIDE SEQUENCE</scope>
    <source>
        <strain evidence="3">CAN-66</strain>
        <tissue evidence="3">Leaf</tissue>
    </source>
</reference>
<evidence type="ECO:0000313" key="4">
    <source>
        <dbReference type="Proteomes" id="UP001172457"/>
    </source>
</evidence>
<keyword evidence="1" id="KW-0863">Zinc-finger</keyword>
<keyword evidence="4" id="KW-1185">Reference proteome</keyword>
<dbReference type="Pfam" id="PF03101">
    <property type="entry name" value="FAR1"/>
    <property type="match status" value="1"/>
</dbReference>
<dbReference type="InterPro" id="IPR018289">
    <property type="entry name" value="MULE_transposase_dom"/>
</dbReference>
<dbReference type="PANTHER" id="PTHR47718">
    <property type="entry name" value="OS01G0519700 PROTEIN"/>
    <property type="match status" value="1"/>
</dbReference>
<dbReference type="EMBL" id="JARYMX010000003">
    <property type="protein sequence ID" value="KAJ9557920.1"/>
    <property type="molecule type" value="Genomic_DNA"/>
</dbReference>
<dbReference type="Pfam" id="PF10551">
    <property type="entry name" value="MULE"/>
    <property type="match status" value="1"/>
</dbReference>
<organism evidence="3 4">
    <name type="scientific">Centaurea solstitialis</name>
    <name type="common">yellow star-thistle</name>
    <dbReference type="NCBI Taxonomy" id="347529"/>
    <lineage>
        <taxon>Eukaryota</taxon>
        <taxon>Viridiplantae</taxon>
        <taxon>Streptophyta</taxon>
        <taxon>Embryophyta</taxon>
        <taxon>Tracheophyta</taxon>
        <taxon>Spermatophyta</taxon>
        <taxon>Magnoliopsida</taxon>
        <taxon>eudicotyledons</taxon>
        <taxon>Gunneridae</taxon>
        <taxon>Pentapetalae</taxon>
        <taxon>asterids</taxon>
        <taxon>campanulids</taxon>
        <taxon>Asterales</taxon>
        <taxon>Asteraceae</taxon>
        <taxon>Carduoideae</taxon>
        <taxon>Cardueae</taxon>
        <taxon>Centaureinae</taxon>
        <taxon>Centaurea</taxon>
    </lineage>
</organism>
<feature type="domain" description="SWIM-type" evidence="2">
    <location>
        <begin position="579"/>
        <end position="615"/>
    </location>
</feature>
<dbReference type="PANTHER" id="PTHR47718:SF12">
    <property type="entry name" value="PROTEIN FAR1-RELATED SEQUENCE"/>
    <property type="match status" value="1"/>
</dbReference>
<protein>
    <recommendedName>
        <fullName evidence="2">SWIM-type domain-containing protein</fullName>
    </recommendedName>
</protein>
<dbReference type="AlphaFoldDB" id="A0AA38TN96"/>
<name>A0AA38TN96_9ASTR</name>
<evidence type="ECO:0000259" key="2">
    <source>
        <dbReference type="PROSITE" id="PS50966"/>
    </source>
</evidence>
<sequence>MSISSSEIDLEHDNQLQDDFEDDFISDEDDFISDEDKGIGESISFSFNVQNIVYSPQGSKYWIPNVNVEFIPRINSFFKSYQEAISIYERYADQGVYGKNNIVTIKYAVCSREGVAPKRSIDTVHDSIETSRYRRTSLKRTGCKACIRIRFVEPRSAYEIYYFDDKHNHMVIDKNDMIMSRKRRQLCVTDQIFIHKAASAGVGASKAHKLHTSLNGGYDVTGCTVSDYKNFRRDMNSFVGAGDAEMVISMFEERCMDDPQFSFEFNREKDQITGIFWADEIAKLNYQEFGDVISFDATFRTNQYRMVFVPFTAIDNHKKSVTVGAGLLSEETFKSFKWLLEAFLKSHGGKQPVLVLTDQCLAMKQAIPKVFTNSRHRLCMFHSMGKVPTKIRNRTNNEAEFLKLFNKLVWNINLKIEEFETNWRSLISEFNLEKNKWFKERFRIRHRWIPAYFNTVPFCALMKTTSRSESINSFFNKYAHHGNNFVTFMFAYENAMRKQRNSQCKLDYVTKTTVPHMCTPKRIEKHAHEVYTRDIFLDVQKQINKAAWSCSNQNVMEKDGCQLYTIIQTHKNGGKKKHFQVIWNKENSTFNCECNHFIQFGILCCHIFRVMMNEDFEEIPKRYISRRWRRDIISFNLSQTANRRGDSDGELARLCYDAQSSLDYMLMYLKNDKQKLIEFVKKIQSMKDEIDEVIPYQTRLQKKNEIIRSFVGIDKPVEVTVHPPIGIRNKGCGRGKRLIGAGEKAAKKNERNKRKCRHCEEMVNHDSRNCPLKATE</sequence>
<dbReference type="InterPro" id="IPR007527">
    <property type="entry name" value="Znf_SWIM"/>
</dbReference>
<keyword evidence="1" id="KW-0479">Metal-binding</keyword>
<dbReference type="InterPro" id="IPR004330">
    <property type="entry name" value="FAR1_DNA_bnd_dom"/>
</dbReference>
<gene>
    <name evidence="3" type="ORF">OSB04_012534</name>
</gene>
<keyword evidence="1" id="KW-0862">Zinc</keyword>